<reference evidence="4" key="1">
    <citation type="submission" date="2016-06" db="UniProtKB">
        <authorList>
            <consortium name="WormBaseParasite"/>
        </authorList>
    </citation>
    <scope>IDENTIFICATION</scope>
</reference>
<reference evidence="2 3" key="2">
    <citation type="submission" date="2018-11" db="EMBL/GenBank/DDBJ databases">
        <authorList>
            <consortium name="Pathogen Informatics"/>
        </authorList>
    </citation>
    <scope>NUCLEOTIDE SEQUENCE [LARGE SCALE GENOMIC DNA]</scope>
</reference>
<keyword evidence="3" id="KW-1185">Reference proteome</keyword>
<evidence type="ECO:0000313" key="3">
    <source>
        <dbReference type="Proteomes" id="UP000050794"/>
    </source>
</evidence>
<proteinExistence type="predicted"/>
<dbReference type="Proteomes" id="UP000050794">
    <property type="component" value="Unassembled WGS sequence"/>
</dbReference>
<feature type="region of interest" description="Disordered" evidence="1">
    <location>
        <begin position="1"/>
        <end position="26"/>
    </location>
</feature>
<evidence type="ECO:0000313" key="2">
    <source>
        <dbReference type="EMBL" id="VDM26423.1"/>
    </source>
</evidence>
<name>A0A183TZ96_TOXCA</name>
<evidence type="ECO:0000256" key="1">
    <source>
        <dbReference type="SAM" id="MobiDB-lite"/>
    </source>
</evidence>
<sequence>MIAHDLSDESSLHDVTPMRESALGSSKATSLDAIGSEVSIHLPNSGSLAFTATTCLQKNSMSNQFTKKRIVQRKSSNSSVHSETRTNLILQNVGRTIQRLYNKCFDQCAF</sequence>
<feature type="compositionally biased region" description="Basic and acidic residues" evidence="1">
    <location>
        <begin position="1"/>
        <end position="12"/>
    </location>
</feature>
<organism evidence="3 4">
    <name type="scientific">Toxocara canis</name>
    <name type="common">Canine roundworm</name>
    <dbReference type="NCBI Taxonomy" id="6265"/>
    <lineage>
        <taxon>Eukaryota</taxon>
        <taxon>Metazoa</taxon>
        <taxon>Ecdysozoa</taxon>
        <taxon>Nematoda</taxon>
        <taxon>Chromadorea</taxon>
        <taxon>Rhabditida</taxon>
        <taxon>Spirurina</taxon>
        <taxon>Ascaridomorpha</taxon>
        <taxon>Ascaridoidea</taxon>
        <taxon>Toxocaridae</taxon>
        <taxon>Toxocara</taxon>
    </lineage>
</organism>
<dbReference type="EMBL" id="UYWY01001229">
    <property type="protein sequence ID" value="VDM26423.1"/>
    <property type="molecule type" value="Genomic_DNA"/>
</dbReference>
<dbReference type="WBParaSite" id="TCNE_0000156501-mRNA-1">
    <property type="protein sequence ID" value="TCNE_0000156501-mRNA-1"/>
    <property type="gene ID" value="TCNE_0000156501"/>
</dbReference>
<evidence type="ECO:0000313" key="4">
    <source>
        <dbReference type="WBParaSite" id="TCNE_0000156501-mRNA-1"/>
    </source>
</evidence>
<dbReference type="AlphaFoldDB" id="A0A183TZ96"/>
<protein>
    <submittedName>
        <fullName evidence="2 4">Uncharacterized protein</fullName>
    </submittedName>
</protein>
<gene>
    <name evidence="2" type="ORF">TCNE_LOCUS1566</name>
</gene>
<accession>A0A183TZ96</accession>